<evidence type="ECO:0000313" key="1">
    <source>
        <dbReference type="EMBL" id="DAF95666.1"/>
    </source>
</evidence>
<protein>
    <submittedName>
        <fullName evidence="1">Uncharacterized protein</fullName>
    </submittedName>
</protein>
<name>A0A8S5UMM6_9CAUD</name>
<accession>A0A8S5UMM6</accession>
<sequence length="64" mass="7429">MRICPICKTELLDQDVEEIMGKKVHKGYCAQVMVELLTKDNENYHDKPITESVNNEISEYQLLS</sequence>
<proteinExistence type="predicted"/>
<dbReference type="EMBL" id="BK016109">
    <property type="protein sequence ID" value="DAF95666.1"/>
    <property type="molecule type" value="Genomic_DNA"/>
</dbReference>
<reference evidence="1" key="1">
    <citation type="journal article" date="2021" name="Proc. Natl. Acad. Sci. U.S.A.">
        <title>A Catalog of Tens of Thousands of Viruses from Human Metagenomes Reveals Hidden Associations with Chronic Diseases.</title>
        <authorList>
            <person name="Tisza M.J."/>
            <person name="Buck C.B."/>
        </authorList>
    </citation>
    <scope>NUCLEOTIDE SEQUENCE</scope>
    <source>
        <strain evidence="1">CtCo31</strain>
    </source>
</reference>
<organism evidence="1">
    <name type="scientific">Myoviridae sp. ctCo31</name>
    <dbReference type="NCBI Taxonomy" id="2825053"/>
    <lineage>
        <taxon>Viruses</taxon>
        <taxon>Duplodnaviria</taxon>
        <taxon>Heunggongvirae</taxon>
        <taxon>Uroviricota</taxon>
        <taxon>Caudoviricetes</taxon>
    </lineage>
</organism>